<gene>
    <name evidence="1" type="primary">jg7977</name>
    <name evidence="1" type="ORF">PAEG_LOCUS21891</name>
</gene>
<dbReference type="AlphaFoldDB" id="A0A8S4S3Q6"/>
<accession>A0A8S4S3Q6</accession>
<proteinExistence type="predicted"/>
<organism evidence="1 2">
    <name type="scientific">Pararge aegeria aegeria</name>
    <dbReference type="NCBI Taxonomy" id="348720"/>
    <lineage>
        <taxon>Eukaryota</taxon>
        <taxon>Metazoa</taxon>
        <taxon>Ecdysozoa</taxon>
        <taxon>Arthropoda</taxon>
        <taxon>Hexapoda</taxon>
        <taxon>Insecta</taxon>
        <taxon>Pterygota</taxon>
        <taxon>Neoptera</taxon>
        <taxon>Endopterygota</taxon>
        <taxon>Lepidoptera</taxon>
        <taxon>Glossata</taxon>
        <taxon>Ditrysia</taxon>
        <taxon>Papilionoidea</taxon>
        <taxon>Nymphalidae</taxon>
        <taxon>Satyrinae</taxon>
        <taxon>Satyrini</taxon>
        <taxon>Parargina</taxon>
        <taxon>Pararge</taxon>
    </lineage>
</organism>
<evidence type="ECO:0000313" key="1">
    <source>
        <dbReference type="EMBL" id="CAH2249435.1"/>
    </source>
</evidence>
<reference evidence="1" key="1">
    <citation type="submission" date="2022-03" db="EMBL/GenBank/DDBJ databases">
        <authorList>
            <person name="Lindestad O."/>
        </authorList>
    </citation>
    <scope>NUCLEOTIDE SEQUENCE</scope>
</reference>
<evidence type="ECO:0000313" key="2">
    <source>
        <dbReference type="Proteomes" id="UP000838756"/>
    </source>
</evidence>
<name>A0A8S4S3Q6_9NEOP</name>
<protein>
    <submittedName>
        <fullName evidence="1">Jg7977 protein</fullName>
    </submittedName>
</protein>
<dbReference type="OrthoDB" id="5419617at2759"/>
<dbReference type="Proteomes" id="UP000838756">
    <property type="component" value="Unassembled WGS sequence"/>
</dbReference>
<sequence>MTELPPISRIKNTQTKKMINGIRDIPLCRACMEADETPTHVLLQCRGVAEQPPDSLPEGLGDLGGLLAGMAQRGAVPVAVRKTEGSGRLGDQETSSGK</sequence>
<dbReference type="EMBL" id="CAKXAJ010025996">
    <property type="protein sequence ID" value="CAH2249435.1"/>
    <property type="molecule type" value="Genomic_DNA"/>
</dbReference>
<comment type="caution">
    <text evidence="1">The sequence shown here is derived from an EMBL/GenBank/DDBJ whole genome shotgun (WGS) entry which is preliminary data.</text>
</comment>
<keyword evidence="2" id="KW-1185">Reference proteome</keyword>